<feature type="compositionally biased region" description="Low complexity" evidence="1">
    <location>
        <begin position="20"/>
        <end position="43"/>
    </location>
</feature>
<comment type="caution">
    <text evidence="3">The sequence shown here is derived from an EMBL/GenBank/DDBJ whole genome shotgun (WGS) entry which is preliminary data.</text>
</comment>
<feature type="region of interest" description="Disordered" evidence="1">
    <location>
        <begin position="631"/>
        <end position="652"/>
    </location>
</feature>
<feature type="compositionally biased region" description="Basic residues" evidence="1">
    <location>
        <begin position="148"/>
        <end position="158"/>
    </location>
</feature>
<reference evidence="3" key="1">
    <citation type="submission" date="2023-03" db="EMBL/GenBank/DDBJ databases">
        <title>Massive genome expansion in bonnet fungi (Mycena s.s.) driven by repeated elements and novel gene families across ecological guilds.</title>
        <authorList>
            <consortium name="Lawrence Berkeley National Laboratory"/>
            <person name="Harder C.B."/>
            <person name="Miyauchi S."/>
            <person name="Viragh M."/>
            <person name="Kuo A."/>
            <person name="Thoen E."/>
            <person name="Andreopoulos B."/>
            <person name="Lu D."/>
            <person name="Skrede I."/>
            <person name="Drula E."/>
            <person name="Henrissat B."/>
            <person name="Morin E."/>
            <person name="Kohler A."/>
            <person name="Barry K."/>
            <person name="LaButti K."/>
            <person name="Morin E."/>
            <person name="Salamov A."/>
            <person name="Lipzen A."/>
            <person name="Mereny Z."/>
            <person name="Hegedus B."/>
            <person name="Baldrian P."/>
            <person name="Stursova M."/>
            <person name="Weitz H."/>
            <person name="Taylor A."/>
            <person name="Grigoriev I.V."/>
            <person name="Nagy L.G."/>
            <person name="Martin F."/>
            <person name="Kauserud H."/>
        </authorList>
    </citation>
    <scope>NUCLEOTIDE SEQUENCE</scope>
    <source>
        <strain evidence="3">CBHHK173m</strain>
    </source>
</reference>
<dbReference type="Proteomes" id="UP001222325">
    <property type="component" value="Unassembled WGS sequence"/>
</dbReference>
<evidence type="ECO:0000256" key="1">
    <source>
        <dbReference type="SAM" id="MobiDB-lite"/>
    </source>
</evidence>
<gene>
    <name evidence="3" type="ORF">B0H15DRAFT_1022499</name>
</gene>
<accession>A0AAD6XM13</accession>
<feature type="compositionally biased region" description="Acidic residues" evidence="1">
    <location>
        <begin position="635"/>
        <end position="646"/>
    </location>
</feature>
<feature type="compositionally biased region" description="Acidic residues" evidence="1">
    <location>
        <begin position="78"/>
        <end position="100"/>
    </location>
</feature>
<protein>
    <recommendedName>
        <fullName evidence="2">DUF6532 domain-containing protein</fullName>
    </recommendedName>
</protein>
<feature type="compositionally biased region" description="Basic and acidic residues" evidence="1">
    <location>
        <begin position="314"/>
        <end position="339"/>
    </location>
</feature>
<evidence type="ECO:0000259" key="2">
    <source>
        <dbReference type="Pfam" id="PF20149"/>
    </source>
</evidence>
<dbReference type="EMBL" id="JARJCN010000026">
    <property type="protein sequence ID" value="KAJ7088510.1"/>
    <property type="molecule type" value="Genomic_DNA"/>
</dbReference>
<keyword evidence="4" id="KW-1185">Reference proteome</keyword>
<organism evidence="3 4">
    <name type="scientific">Mycena belliarum</name>
    <dbReference type="NCBI Taxonomy" id="1033014"/>
    <lineage>
        <taxon>Eukaryota</taxon>
        <taxon>Fungi</taxon>
        <taxon>Dikarya</taxon>
        <taxon>Basidiomycota</taxon>
        <taxon>Agaricomycotina</taxon>
        <taxon>Agaricomycetes</taxon>
        <taxon>Agaricomycetidae</taxon>
        <taxon>Agaricales</taxon>
        <taxon>Marasmiineae</taxon>
        <taxon>Mycenaceae</taxon>
        <taxon>Mycena</taxon>
    </lineage>
</organism>
<proteinExistence type="predicted"/>
<name>A0AAD6XM13_9AGAR</name>
<feature type="domain" description="DUF6532" evidence="2">
    <location>
        <begin position="389"/>
        <end position="584"/>
    </location>
</feature>
<feature type="compositionally biased region" description="Basic and acidic residues" evidence="1">
    <location>
        <begin position="346"/>
        <end position="379"/>
    </location>
</feature>
<feature type="region of interest" description="Disordered" evidence="1">
    <location>
        <begin position="232"/>
        <end position="263"/>
    </location>
</feature>
<evidence type="ECO:0000313" key="3">
    <source>
        <dbReference type="EMBL" id="KAJ7088510.1"/>
    </source>
</evidence>
<dbReference type="InterPro" id="IPR045341">
    <property type="entry name" value="DUF6532"/>
</dbReference>
<sequence>MANQSKIAALATRPRTLGSTRTPAATTTTTAAGATAPAAPTAPDEMIRRRFNAAQKDKENETTPFSLHTAPVKRHTNDDDEYDDVAGDSQDDNPSDAEDNENTKMPGRADECDSADDEEPPVRSKRTRVASNKEAQRQAEKKEAANRRAAKAAHIAKRQRQDDAEPEYVPLQDTVFTSRDVELPPRKIKTLQQRDSRVPLMRSRPAVINTAAAPSRGRTHGPSQDLRHIIASHQGPPRQSTSSQPDYSGGGDIPRTSSTHDDHWRYSAVEPMLIDQEEPRPRSINGHVFPARVHLDLHAGPSRRRSISPSIDTSSDRSEQGRQHGGQSEERHRLSDTPRSHSPVLGDKRARSPDDEDVRDTQAQKLSDHHGRSRAKDFDDTTQEAISLANTWFRCLLATRDAFPDHTTESEMLVHAWDKSCEELKISMRITPDIAKLITRRGPQMRGEIKTKVRSLIELVFGFESGQNKRNVRKNRQLAEDLKEGMGYCYKEYPADAERRKGLYKAKIIQKSANLMWFNNRRDEGAMHPEVFGPILPKPAFALILSAIECGIDEWATGVKTDVPFTSADYRSVYLDHLKALDDFEKHTASRDILGNILTRVHNIGRFHSGASPLTSAPSASTLSKAALDAAIREYDEDEETESDGENGEKSD</sequence>
<evidence type="ECO:0000313" key="4">
    <source>
        <dbReference type="Proteomes" id="UP001222325"/>
    </source>
</evidence>
<dbReference type="Pfam" id="PF20149">
    <property type="entry name" value="DUF6532"/>
    <property type="match status" value="1"/>
</dbReference>
<feature type="region of interest" description="Disordered" evidence="1">
    <location>
        <begin position="296"/>
        <end position="380"/>
    </location>
</feature>
<feature type="compositionally biased region" description="Basic and acidic residues" evidence="1">
    <location>
        <begin position="134"/>
        <end position="146"/>
    </location>
</feature>
<feature type="compositionally biased region" description="Polar residues" evidence="1">
    <location>
        <begin position="237"/>
        <end position="246"/>
    </location>
</feature>
<dbReference type="AlphaFoldDB" id="A0AAD6XM13"/>
<feature type="region of interest" description="Disordered" evidence="1">
    <location>
        <begin position="1"/>
        <end position="204"/>
    </location>
</feature>